<dbReference type="EMBL" id="JAMKFB020000007">
    <property type="protein sequence ID" value="KAL0187821.1"/>
    <property type="molecule type" value="Genomic_DNA"/>
</dbReference>
<dbReference type="InterPro" id="IPR007502">
    <property type="entry name" value="Helicase-assoc_dom"/>
</dbReference>
<dbReference type="PANTHER" id="PTHR18934:SF91">
    <property type="entry name" value="PRE-MRNA-SPLICING FACTOR ATP-DEPENDENT RNA HELICASE PRP16"/>
    <property type="match status" value="1"/>
</dbReference>
<evidence type="ECO:0000256" key="1">
    <source>
        <dbReference type="ARBA" id="ARBA00022741"/>
    </source>
</evidence>
<organism evidence="6 7">
    <name type="scientific">Cirrhinus mrigala</name>
    <name type="common">Mrigala</name>
    <dbReference type="NCBI Taxonomy" id="683832"/>
    <lineage>
        <taxon>Eukaryota</taxon>
        <taxon>Metazoa</taxon>
        <taxon>Chordata</taxon>
        <taxon>Craniata</taxon>
        <taxon>Vertebrata</taxon>
        <taxon>Euteleostomi</taxon>
        <taxon>Actinopterygii</taxon>
        <taxon>Neopterygii</taxon>
        <taxon>Teleostei</taxon>
        <taxon>Ostariophysi</taxon>
        <taxon>Cypriniformes</taxon>
        <taxon>Cyprinidae</taxon>
        <taxon>Labeoninae</taxon>
        <taxon>Labeonini</taxon>
        <taxon>Cirrhinus</taxon>
    </lineage>
</organism>
<evidence type="ECO:0000256" key="3">
    <source>
        <dbReference type="ARBA" id="ARBA00022806"/>
    </source>
</evidence>
<reference evidence="6 7" key="1">
    <citation type="submission" date="2024-05" db="EMBL/GenBank/DDBJ databases">
        <title>Genome sequencing and assembly of Indian major carp, Cirrhinus mrigala (Hamilton, 1822).</title>
        <authorList>
            <person name="Mohindra V."/>
            <person name="Chowdhury L.M."/>
            <person name="Lal K."/>
            <person name="Jena J.K."/>
        </authorList>
    </citation>
    <scope>NUCLEOTIDE SEQUENCE [LARGE SCALE GENOMIC DNA]</scope>
    <source>
        <strain evidence="6">CM1030</strain>
        <tissue evidence="6">Blood</tissue>
    </source>
</reference>
<keyword evidence="2" id="KW-0378">Hydrolase</keyword>
<proteinExistence type="predicted"/>
<dbReference type="Gene3D" id="1.20.120.1080">
    <property type="match status" value="1"/>
</dbReference>
<protein>
    <recommendedName>
        <fullName evidence="5">Helicase-associated domain-containing protein</fullName>
    </recommendedName>
</protein>
<keyword evidence="3" id="KW-0347">Helicase</keyword>
<feature type="domain" description="Helicase-associated" evidence="5">
    <location>
        <begin position="1"/>
        <end position="51"/>
    </location>
</feature>
<dbReference type="PANTHER" id="PTHR18934">
    <property type="entry name" value="ATP-DEPENDENT RNA HELICASE"/>
    <property type="match status" value="1"/>
</dbReference>
<dbReference type="GO" id="GO:0016787">
    <property type="term" value="F:hydrolase activity"/>
    <property type="evidence" value="ECO:0007669"/>
    <property type="project" value="UniProtKB-KW"/>
</dbReference>
<evidence type="ECO:0000259" key="5">
    <source>
        <dbReference type="SMART" id="SM00847"/>
    </source>
</evidence>
<feature type="non-terminal residue" evidence="6">
    <location>
        <position position="51"/>
    </location>
</feature>
<dbReference type="SMART" id="SM00847">
    <property type="entry name" value="HA2"/>
    <property type="match status" value="1"/>
</dbReference>
<keyword evidence="7" id="KW-1185">Reference proteome</keyword>
<accession>A0ABD0QNZ2</accession>
<feature type="non-terminal residue" evidence="6">
    <location>
        <position position="1"/>
    </location>
</feature>
<dbReference type="GO" id="GO:0005524">
    <property type="term" value="F:ATP binding"/>
    <property type="evidence" value="ECO:0007669"/>
    <property type="project" value="UniProtKB-KW"/>
</dbReference>
<sequence length="51" mass="5542">ALTPTGRLMVEFPLDPALSKMLIVSCDMGCSADILIIVSMLSVPSIFYRPK</sequence>
<dbReference type="GO" id="GO:0004386">
    <property type="term" value="F:helicase activity"/>
    <property type="evidence" value="ECO:0007669"/>
    <property type="project" value="UniProtKB-KW"/>
</dbReference>
<comment type="caution">
    <text evidence="6">The sequence shown here is derived from an EMBL/GenBank/DDBJ whole genome shotgun (WGS) entry which is preliminary data.</text>
</comment>
<evidence type="ECO:0000313" key="6">
    <source>
        <dbReference type="EMBL" id="KAL0187821.1"/>
    </source>
</evidence>
<dbReference type="InterPro" id="IPR027417">
    <property type="entry name" value="P-loop_NTPase"/>
</dbReference>
<keyword evidence="4" id="KW-0067">ATP-binding</keyword>
<dbReference type="Pfam" id="PF21010">
    <property type="entry name" value="HA2_C"/>
    <property type="match status" value="1"/>
</dbReference>
<evidence type="ECO:0000256" key="2">
    <source>
        <dbReference type="ARBA" id="ARBA00022801"/>
    </source>
</evidence>
<evidence type="ECO:0000313" key="7">
    <source>
        <dbReference type="Proteomes" id="UP001529510"/>
    </source>
</evidence>
<evidence type="ECO:0000256" key="4">
    <source>
        <dbReference type="ARBA" id="ARBA00022840"/>
    </source>
</evidence>
<gene>
    <name evidence="6" type="ORF">M9458_014920</name>
</gene>
<dbReference type="SUPFAM" id="SSF52540">
    <property type="entry name" value="P-loop containing nucleoside triphosphate hydrolases"/>
    <property type="match status" value="1"/>
</dbReference>
<dbReference type="Proteomes" id="UP001529510">
    <property type="component" value="Unassembled WGS sequence"/>
</dbReference>
<name>A0ABD0QNZ2_CIRMR</name>
<dbReference type="AlphaFoldDB" id="A0ABD0QNZ2"/>
<keyword evidence="1" id="KW-0547">Nucleotide-binding</keyword>